<keyword evidence="2" id="KW-1185">Reference proteome</keyword>
<comment type="caution">
    <text evidence="1">The sequence shown here is derived from an EMBL/GenBank/DDBJ whole genome shotgun (WGS) entry which is preliminary data.</text>
</comment>
<protein>
    <submittedName>
        <fullName evidence="1">Uncharacterized protein</fullName>
    </submittedName>
</protein>
<proteinExistence type="predicted"/>
<dbReference type="Proteomes" id="UP001238088">
    <property type="component" value="Unassembled WGS sequence"/>
</dbReference>
<sequence>MFNHRLVEVNRYYEGFLEKVVFVVDDIVRGCYYSKAVVDDGNLKKEIKKVVDTRLLK</sequence>
<evidence type="ECO:0000313" key="1">
    <source>
        <dbReference type="EMBL" id="MDQ0273298.1"/>
    </source>
</evidence>
<evidence type="ECO:0000313" key="2">
    <source>
        <dbReference type="Proteomes" id="UP001238088"/>
    </source>
</evidence>
<accession>A0ABU0APS7</accession>
<organism evidence="1 2">
    <name type="scientific">Cytobacillus purgationiresistens</name>
    <dbReference type="NCBI Taxonomy" id="863449"/>
    <lineage>
        <taxon>Bacteria</taxon>
        <taxon>Bacillati</taxon>
        <taxon>Bacillota</taxon>
        <taxon>Bacilli</taxon>
        <taxon>Bacillales</taxon>
        <taxon>Bacillaceae</taxon>
        <taxon>Cytobacillus</taxon>
    </lineage>
</organism>
<gene>
    <name evidence="1" type="ORF">J2S17_005230</name>
</gene>
<dbReference type="EMBL" id="JAUSUB010000037">
    <property type="protein sequence ID" value="MDQ0273298.1"/>
    <property type="molecule type" value="Genomic_DNA"/>
</dbReference>
<name>A0ABU0APS7_9BACI</name>
<dbReference type="RefSeq" id="WP_307479239.1">
    <property type="nucleotide sequence ID" value="NZ_JAUSUB010000037.1"/>
</dbReference>
<reference evidence="1 2" key="1">
    <citation type="submission" date="2023-07" db="EMBL/GenBank/DDBJ databases">
        <title>Genomic Encyclopedia of Type Strains, Phase IV (KMG-IV): sequencing the most valuable type-strain genomes for metagenomic binning, comparative biology and taxonomic classification.</title>
        <authorList>
            <person name="Goeker M."/>
        </authorList>
    </citation>
    <scope>NUCLEOTIDE SEQUENCE [LARGE SCALE GENOMIC DNA]</scope>
    <source>
        <strain evidence="1 2">DSM 23494</strain>
    </source>
</reference>